<organism evidence="4 5">
    <name type="scientific">Ignisphaera aggregans (strain DSM 17230 / JCM 13409 / AQ1.S1)</name>
    <dbReference type="NCBI Taxonomy" id="583356"/>
    <lineage>
        <taxon>Archaea</taxon>
        <taxon>Thermoproteota</taxon>
        <taxon>Thermoprotei</taxon>
        <taxon>Desulfurococcales</taxon>
        <taxon>Desulfurococcaceae</taxon>
        <taxon>Ignisphaera</taxon>
    </lineage>
</organism>
<gene>
    <name evidence="4" type="ordered locus">Igag_0385</name>
</gene>
<dbReference type="Pfam" id="PF25137">
    <property type="entry name" value="ADH_Fe_C"/>
    <property type="match status" value="1"/>
</dbReference>
<protein>
    <submittedName>
        <fullName evidence="4">Iron-containing alcohol dehydrogenase</fullName>
    </submittedName>
</protein>
<dbReference type="CDD" id="cd08186">
    <property type="entry name" value="Fe-ADH-like"/>
    <property type="match status" value="1"/>
</dbReference>
<dbReference type="Gene3D" id="1.20.1090.10">
    <property type="entry name" value="Dehydroquinate synthase-like - alpha domain"/>
    <property type="match status" value="1"/>
</dbReference>
<feature type="domain" description="Fe-containing alcohol dehydrogenase-like C-terminal" evidence="3">
    <location>
        <begin position="191"/>
        <end position="386"/>
    </location>
</feature>
<evidence type="ECO:0000259" key="3">
    <source>
        <dbReference type="Pfam" id="PF25137"/>
    </source>
</evidence>
<dbReference type="STRING" id="583356.Igag_0385"/>
<reference evidence="4 5" key="1">
    <citation type="journal article" date="2010" name="Stand. Genomic Sci.">
        <title>Complete genome sequence of Ignisphaera aggregans type strain (AQ1.S1).</title>
        <authorList>
            <person name="Goker M."/>
            <person name="Held B."/>
            <person name="Lapidus A."/>
            <person name="Nolan M."/>
            <person name="Spring S."/>
            <person name="Yasawong M."/>
            <person name="Lucas S."/>
            <person name="Glavina Del Rio T."/>
            <person name="Tice H."/>
            <person name="Cheng J.F."/>
            <person name="Goodwin L."/>
            <person name="Tapia R."/>
            <person name="Pitluck S."/>
            <person name="Liolios K."/>
            <person name="Ivanova N."/>
            <person name="Mavromatis K."/>
            <person name="Mikhailova N."/>
            <person name="Pati A."/>
            <person name="Chen A."/>
            <person name="Palaniappan K."/>
            <person name="Brambilla E."/>
            <person name="Land M."/>
            <person name="Hauser L."/>
            <person name="Chang Y.J."/>
            <person name="Jeffries C.D."/>
            <person name="Brettin T."/>
            <person name="Detter J.C."/>
            <person name="Han C."/>
            <person name="Rohde M."/>
            <person name="Sikorski J."/>
            <person name="Woyke T."/>
            <person name="Bristow J."/>
            <person name="Eisen J.A."/>
            <person name="Markowitz V."/>
            <person name="Hugenholtz P."/>
            <person name="Kyrpides N.C."/>
            <person name="Klenk H.P."/>
        </authorList>
    </citation>
    <scope>NUCLEOTIDE SEQUENCE [LARGE SCALE GENOMIC DNA]</scope>
    <source>
        <strain evidence="5">DSM 17230 / JCM 13409 / AQ1.S1</strain>
    </source>
</reference>
<dbReference type="EMBL" id="CP002098">
    <property type="protein sequence ID" value="ADM27226.1"/>
    <property type="molecule type" value="Genomic_DNA"/>
</dbReference>
<dbReference type="Gene3D" id="3.40.50.1970">
    <property type="match status" value="1"/>
</dbReference>
<proteinExistence type="predicted"/>
<accession>E0SR77</accession>
<evidence type="ECO:0000313" key="5">
    <source>
        <dbReference type="Proteomes" id="UP000001304"/>
    </source>
</evidence>
<dbReference type="SUPFAM" id="SSF56796">
    <property type="entry name" value="Dehydroquinate synthase-like"/>
    <property type="match status" value="1"/>
</dbReference>
<dbReference type="AlphaFoldDB" id="E0SR77"/>
<feature type="domain" description="Alcohol dehydrogenase iron-type/glycerol dehydrogenase GldA" evidence="2">
    <location>
        <begin position="16"/>
        <end position="180"/>
    </location>
</feature>
<keyword evidence="1" id="KW-0560">Oxidoreductase</keyword>
<dbReference type="InterPro" id="IPR045910">
    <property type="entry name" value="AdhA-like"/>
</dbReference>
<evidence type="ECO:0000259" key="2">
    <source>
        <dbReference type="Pfam" id="PF00465"/>
    </source>
</evidence>
<dbReference type="PANTHER" id="PTHR11496:SF104">
    <property type="entry name" value="3-DEOXY-ALPHA-D-MANNO-OCTULOSONATE 8-OXIDASE"/>
    <property type="match status" value="1"/>
</dbReference>
<evidence type="ECO:0000313" key="4">
    <source>
        <dbReference type="EMBL" id="ADM27226.1"/>
    </source>
</evidence>
<dbReference type="InterPro" id="IPR001670">
    <property type="entry name" value="ADH_Fe/GldA"/>
</dbReference>
<sequence length="387" mass="43123">MNNLQKKDFTLRYASTSLYFGVNAIDKVKDSIKHYSRALIAMGKTSGRVSGAFSDVEKVLKDIGISYIVYDKVTPNPWASQAEELAQIVWSEGVDLIIAIGGGSPIDVAKVASVIALSGGRVKDYVTGTRKPIRALPLLAINLTHGTGTEVDRYAVVTLDDSREKHGLSIKYPEISIDDPRYTITLDKKQTIYTSLDAFYHSYEAITSTVSNPFIETMAKESISIIASDLQKLVNDLRNLDLRTNMMYAAMLAGIAIDMGSTHINHAIEHVLSGLEPKLPHACGLALTGPRMVYYVHKAVPELSAKALRFLDPEIKPLSTYAEKAQEAVREFQRSIGFEERLSDYGFTDKDLDKIIEYLFKRLKYMYSNTPFEVTMDIVKDIVKYAL</sequence>
<keyword evidence="5" id="KW-1185">Reference proteome</keyword>
<dbReference type="FunFam" id="3.40.50.1970:FF:000003">
    <property type="entry name" value="Alcohol dehydrogenase, iron-containing"/>
    <property type="match status" value="1"/>
</dbReference>
<dbReference type="GO" id="GO:0046872">
    <property type="term" value="F:metal ion binding"/>
    <property type="evidence" value="ECO:0007669"/>
    <property type="project" value="InterPro"/>
</dbReference>
<dbReference type="HOGENOM" id="CLU_007207_0_4_2"/>
<dbReference type="KEGG" id="iag:Igag_0385"/>
<dbReference type="Pfam" id="PF00465">
    <property type="entry name" value="Fe-ADH"/>
    <property type="match status" value="1"/>
</dbReference>
<name>E0SR77_IGNAA</name>
<dbReference type="InterPro" id="IPR039697">
    <property type="entry name" value="Alcohol_dehydrogenase_Fe"/>
</dbReference>
<dbReference type="InterPro" id="IPR056798">
    <property type="entry name" value="ADH_Fe_C"/>
</dbReference>
<evidence type="ECO:0000256" key="1">
    <source>
        <dbReference type="ARBA" id="ARBA00023002"/>
    </source>
</evidence>
<dbReference type="Proteomes" id="UP000001304">
    <property type="component" value="Chromosome"/>
</dbReference>
<dbReference type="GO" id="GO:0004022">
    <property type="term" value="F:alcohol dehydrogenase (NAD+) activity"/>
    <property type="evidence" value="ECO:0007669"/>
    <property type="project" value="TreeGrafter"/>
</dbReference>
<dbReference type="BioCyc" id="IAGG583356:GHAH-390-MONOMER"/>
<dbReference type="PANTHER" id="PTHR11496">
    <property type="entry name" value="ALCOHOL DEHYDROGENASE"/>
    <property type="match status" value="1"/>
</dbReference>